<accession>A0A811ULM6</accession>
<keyword evidence="2" id="KW-1185">Reference proteome</keyword>
<sequence>MSYFYPNRQMNERIGPKKEHEIESKFIQKSANEIDLTEPEGFHKMLIALHSDVIRDKRRSHAAPRRLVSLKTSKAFSLQPLTVAWLSLKLLGLYRNDDDDDDDDDNFDDFYAFCTR</sequence>
<comment type="caution">
    <text evidence="1">The sequence shown here is derived from an EMBL/GenBank/DDBJ whole genome shotgun (WGS) entry which is preliminary data.</text>
</comment>
<dbReference type="AlphaFoldDB" id="A0A811ULM6"/>
<dbReference type="EMBL" id="CAJHJT010000012">
    <property type="protein sequence ID" value="CAD6998003.1"/>
    <property type="molecule type" value="Genomic_DNA"/>
</dbReference>
<organism evidence="1 2">
    <name type="scientific">Ceratitis capitata</name>
    <name type="common">Mediterranean fruit fly</name>
    <name type="synonym">Tephritis capitata</name>
    <dbReference type="NCBI Taxonomy" id="7213"/>
    <lineage>
        <taxon>Eukaryota</taxon>
        <taxon>Metazoa</taxon>
        <taxon>Ecdysozoa</taxon>
        <taxon>Arthropoda</taxon>
        <taxon>Hexapoda</taxon>
        <taxon>Insecta</taxon>
        <taxon>Pterygota</taxon>
        <taxon>Neoptera</taxon>
        <taxon>Endopterygota</taxon>
        <taxon>Diptera</taxon>
        <taxon>Brachycera</taxon>
        <taxon>Muscomorpha</taxon>
        <taxon>Tephritoidea</taxon>
        <taxon>Tephritidae</taxon>
        <taxon>Ceratitis</taxon>
        <taxon>Ceratitis</taxon>
    </lineage>
</organism>
<gene>
    <name evidence="1" type="ORF">CCAP1982_LOCUS6620</name>
</gene>
<dbReference type="Proteomes" id="UP000606786">
    <property type="component" value="Unassembled WGS sequence"/>
</dbReference>
<reference evidence="1" key="1">
    <citation type="submission" date="2020-11" db="EMBL/GenBank/DDBJ databases">
        <authorList>
            <person name="Whitehead M."/>
        </authorList>
    </citation>
    <scope>NUCLEOTIDE SEQUENCE</scope>
    <source>
        <strain evidence="1">EGII</strain>
    </source>
</reference>
<protein>
    <submittedName>
        <fullName evidence="1">(Mediterranean fruit fly) hypothetical protein</fullName>
    </submittedName>
</protein>
<evidence type="ECO:0000313" key="1">
    <source>
        <dbReference type="EMBL" id="CAD6998003.1"/>
    </source>
</evidence>
<evidence type="ECO:0000313" key="2">
    <source>
        <dbReference type="Proteomes" id="UP000606786"/>
    </source>
</evidence>
<proteinExistence type="predicted"/>
<name>A0A811ULM6_CERCA</name>